<name>A0A1G6XBN1_9GAMM</name>
<dbReference type="InterPro" id="IPR053812">
    <property type="entry name" value="HTH_Sigma70_ECF-like"/>
</dbReference>
<proteinExistence type="inferred from homology"/>
<protein>
    <submittedName>
        <fullName evidence="6">RNA polymerase sigma factor, TIGR02999 family</fullName>
    </submittedName>
</protein>
<dbReference type="InterPro" id="IPR014284">
    <property type="entry name" value="RNA_pol_sigma-70_dom"/>
</dbReference>
<dbReference type="NCBIfam" id="TIGR02999">
    <property type="entry name" value="Sig-70_X6"/>
    <property type="match status" value="1"/>
</dbReference>
<keyword evidence="4" id="KW-0804">Transcription</keyword>
<dbReference type="OrthoDB" id="128473at2"/>
<dbReference type="PANTHER" id="PTHR43133">
    <property type="entry name" value="RNA POLYMERASE ECF-TYPE SIGMA FACTO"/>
    <property type="match status" value="1"/>
</dbReference>
<keyword evidence="3" id="KW-0731">Sigma factor</keyword>
<dbReference type="SUPFAM" id="SSF88659">
    <property type="entry name" value="Sigma3 and sigma4 domains of RNA polymerase sigma factors"/>
    <property type="match status" value="1"/>
</dbReference>
<dbReference type="SUPFAM" id="SSF88946">
    <property type="entry name" value="Sigma2 domain of RNA polymerase sigma factors"/>
    <property type="match status" value="1"/>
</dbReference>
<dbReference type="Gene3D" id="1.10.10.10">
    <property type="entry name" value="Winged helix-like DNA-binding domain superfamily/Winged helix DNA-binding domain"/>
    <property type="match status" value="1"/>
</dbReference>
<dbReference type="PANTHER" id="PTHR43133:SF39">
    <property type="entry name" value="SIMILAR TO RNA POLYMERASE SIGMA-E FACTOR"/>
    <property type="match status" value="1"/>
</dbReference>
<evidence type="ECO:0000256" key="2">
    <source>
        <dbReference type="ARBA" id="ARBA00023015"/>
    </source>
</evidence>
<dbReference type="InterPro" id="IPR036388">
    <property type="entry name" value="WH-like_DNA-bd_sf"/>
</dbReference>
<evidence type="ECO:0000313" key="7">
    <source>
        <dbReference type="Proteomes" id="UP000199603"/>
    </source>
</evidence>
<organism evidence="6 7">
    <name type="scientific">Aquimonas voraii</name>
    <dbReference type="NCBI Taxonomy" id="265719"/>
    <lineage>
        <taxon>Bacteria</taxon>
        <taxon>Pseudomonadati</taxon>
        <taxon>Pseudomonadota</taxon>
        <taxon>Gammaproteobacteria</taxon>
        <taxon>Lysobacterales</taxon>
        <taxon>Lysobacteraceae</taxon>
        <taxon>Aquimonas</taxon>
    </lineage>
</organism>
<dbReference type="InterPro" id="IPR013324">
    <property type="entry name" value="RNA_pol_sigma_r3/r4-like"/>
</dbReference>
<dbReference type="GO" id="GO:0006352">
    <property type="term" value="P:DNA-templated transcription initiation"/>
    <property type="evidence" value="ECO:0007669"/>
    <property type="project" value="InterPro"/>
</dbReference>
<dbReference type="NCBIfam" id="TIGR02937">
    <property type="entry name" value="sigma70-ECF"/>
    <property type="match status" value="1"/>
</dbReference>
<evidence type="ECO:0000313" key="6">
    <source>
        <dbReference type="EMBL" id="SDD75609.1"/>
    </source>
</evidence>
<dbReference type="InterPro" id="IPR013325">
    <property type="entry name" value="RNA_pol_sigma_r2"/>
</dbReference>
<feature type="domain" description="RNA polymerase sigma-70 ECF-like HTH" evidence="5">
    <location>
        <begin position="34"/>
        <end position="215"/>
    </location>
</feature>
<comment type="similarity">
    <text evidence="1">Belongs to the sigma-70 factor family. ECF subfamily.</text>
</comment>
<accession>A0A1G6XBN1</accession>
<keyword evidence="2" id="KW-0805">Transcription regulation</keyword>
<reference evidence="6 7" key="1">
    <citation type="submission" date="2016-10" db="EMBL/GenBank/DDBJ databases">
        <authorList>
            <person name="de Groot N.N."/>
        </authorList>
    </citation>
    <scope>NUCLEOTIDE SEQUENCE [LARGE SCALE GENOMIC DNA]</scope>
    <source>
        <strain evidence="6 7">DSM 16957</strain>
    </source>
</reference>
<dbReference type="Gene3D" id="1.10.1740.10">
    <property type="match status" value="1"/>
</dbReference>
<sequence length="221" mass="24478">MAPDPSGVAVSAFGTYTRALVLLRDRGVNEPSGDITELLERWSSGDRSVEARIVEQLYPMLRRLAGSQLRDVDGTPTLSATALANEAFIRLQAQRVVDWQNRDHFFAIAASLLRRVVIDYLRARGAEKRGADAVVLALQDAREVDLPRQGDHTDWLALDQALNRLSLLDPDCARVIELRVFAGLTIDAVAALTGVSVPTVVRQWRFARSWLAEQMELDSEG</sequence>
<dbReference type="Pfam" id="PF07638">
    <property type="entry name" value="Sigma70_ECF"/>
    <property type="match status" value="1"/>
</dbReference>
<dbReference type="InterPro" id="IPR011517">
    <property type="entry name" value="RNA_pol_sigma70_ECF-like"/>
</dbReference>
<evidence type="ECO:0000259" key="5">
    <source>
        <dbReference type="Pfam" id="PF07638"/>
    </source>
</evidence>
<dbReference type="InterPro" id="IPR039425">
    <property type="entry name" value="RNA_pol_sigma-70-like"/>
</dbReference>
<dbReference type="Proteomes" id="UP000199603">
    <property type="component" value="Unassembled WGS sequence"/>
</dbReference>
<gene>
    <name evidence="6" type="ORF">SAMN04488509_106152</name>
</gene>
<evidence type="ECO:0000256" key="4">
    <source>
        <dbReference type="ARBA" id="ARBA00023163"/>
    </source>
</evidence>
<dbReference type="EMBL" id="FNAG01000006">
    <property type="protein sequence ID" value="SDD75609.1"/>
    <property type="molecule type" value="Genomic_DNA"/>
</dbReference>
<dbReference type="AlphaFoldDB" id="A0A1G6XBN1"/>
<keyword evidence="7" id="KW-1185">Reference proteome</keyword>
<evidence type="ECO:0000256" key="1">
    <source>
        <dbReference type="ARBA" id="ARBA00010641"/>
    </source>
</evidence>
<dbReference type="STRING" id="265719.SAMN04488509_106152"/>
<evidence type="ECO:0000256" key="3">
    <source>
        <dbReference type="ARBA" id="ARBA00023082"/>
    </source>
</evidence>
<dbReference type="GO" id="GO:0016987">
    <property type="term" value="F:sigma factor activity"/>
    <property type="evidence" value="ECO:0007669"/>
    <property type="project" value="UniProtKB-KW"/>
</dbReference>